<protein>
    <submittedName>
        <fullName evidence="1">Uncharacterized protein</fullName>
    </submittedName>
</protein>
<sequence length="55" mass="5973">MPELNNFMGLKAISLGDCDGSDSMQVVEVVKTYAELFVAKFNSVNRNIPGSHKLG</sequence>
<dbReference type="EMBL" id="BMIU01000002">
    <property type="protein sequence ID" value="GGF21677.1"/>
    <property type="molecule type" value="Genomic_DNA"/>
</dbReference>
<reference evidence="2" key="1">
    <citation type="journal article" date="2019" name="Int. J. Syst. Evol. Microbiol.">
        <title>The Global Catalogue of Microorganisms (GCM) 10K type strain sequencing project: providing services to taxonomists for standard genome sequencing and annotation.</title>
        <authorList>
            <consortium name="The Broad Institute Genomics Platform"/>
            <consortium name="The Broad Institute Genome Sequencing Center for Infectious Disease"/>
            <person name="Wu L."/>
            <person name="Ma J."/>
        </authorList>
    </citation>
    <scope>NUCLEOTIDE SEQUENCE [LARGE SCALE GENOMIC DNA]</scope>
    <source>
        <strain evidence="2">CGMCC 1.15407</strain>
    </source>
</reference>
<proteinExistence type="predicted"/>
<comment type="caution">
    <text evidence="1">The sequence shown here is derived from an EMBL/GenBank/DDBJ whole genome shotgun (WGS) entry which is preliminary data.</text>
</comment>
<dbReference type="Proteomes" id="UP000647339">
    <property type="component" value="Unassembled WGS sequence"/>
</dbReference>
<evidence type="ECO:0000313" key="2">
    <source>
        <dbReference type="Proteomes" id="UP000647339"/>
    </source>
</evidence>
<name>A0ABQ1UMI6_9BACT</name>
<evidence type="ECO:0000313" key="1">
    <source>
        <dbReference type="EMBL" id="GGF21677.1"/>
    </source>
</evidence>
<keyword evidence="2" id="KW-1185">Reference proteome</keyword>
<gene>
    <name evidence="1" type="ORF">GCM10011339_07170</name>
</gene>
<accession>A0ABQ1UMI6</accession>
<organism evidence="1 2">
    <name type="scientific">Echinicola rosea</name>
    <dbReference type="NCBI Taxonomy" id="1807691"/>
    <lineage>
        <taxon>Bacteria</taxon>
        <taxon>Pseudomonadati</taxon>
        <taxon>Bacteroidota</taxon>
        <taxon>Cytophagia</taxon>
        <taxon>Cytophagales</taxon>
        <taxon>Cyclobacteriaceae</taxon>
        <taxon>Echinicola</taxon>
    </lineage>
</organism>